<evidence type="ECO:0000259" key="7">
    <source>
        <dbReference type="PROSITE" id="PS51935"/>
    </source>
</evidence>
<keyword evidence="2" id="KW-0645">Protease</keyword>
<keyword evidence="9" id="KW-1185">Reference proteome</keyword>
<dbReference type="Proteomes" id="UP000014541">
    <property type="component" value="Unassembled WGS sequence"/>
</dbReference>
<keyword evidence="4" id="KW-0788">Thiol protease</keyword>
<gene>
    <name evidence="8" type="ORF">HMPREF9194_00194</name>
</gene>
<dbReference type="PROSITE" id="PS51935">
    <property type="entry name" value="NLPC_P60"/>
    <property type="match status" value="1"/>
</dbReference>
<organism evidence="8 9">
    <name type="scientific">Treponema maltophilum ATCC 51939</name>
    <dbReference type="NCBI Taxonomy" id="1125699"/>
    <lineage>
        <taxon>Bacteria</taxon>
        <taxon>Pseudomonadati</taxon>
        <taxon>Spirochaetota</taxon>
        <taxon>Spirochaetia</taxon>
        <taxon>Spirochaetales</taxon>
        <taxon>Treponemataceae</taxon>
        <taxon>Treponema</taxon>
    </lineage>
</organism>
<dbReference type="GO" id="GO:0006508">
    <property type="term" value="P:proteolysis"/>
    <property type="evidence" value="ECO:0007669"/>
    <property type="project" value="UniProtKB-KW"/>
</dbReference>
<proteinExistence type="inferred from homology"/>
<evidence type="ECO:0000256" key="1">
    <source>
        <dbReference type="ARBA" id="ARBA00007074"/>
    </source>
</evidence>
<evidence type="ECO:0000256" key="3">
    <source>
        <dbReference type="ARBA" id="ARBA00022801"/>
    </source>
</evidence>
<dbReference type="PANTHER" id="PTHR47053:SF1">
    <property type="entry name" value="MUREIN DD-ENDOPEPTIDASE MEPH-RELATED"/>
    <property type="match status" value="1"/>
</dbReference>
<dbReference type="eggNOG" id="COG0791">
    <property type="taxonomic scope" value="Bacteria"/>
</dbReference>
<sequence length="385" mass="41849">MTSSAKRALFCTYLGIFICFLQAVFLAAQEQTPEKLRAKVVAAAKQYIGVPYRYGGLTAAGMDCSGFIYTVAREATKVQLPRTARAMYSFCKTVPDEKREPGDIVFFKDGGEKITHAGLYIGNNQFIHAVSDGENTGVIVSSLNQGSWKRRYAGCGQFLPPSLPQDTRDKKTTKAPASAKDGADEKTSENAVKKNDKETTARAESAADISASDDPFDDISAKIFCAFSAQLRWNFFSADKFVPTVTGASFQTDVYYKGRVLRPGLSAAFRLEPLMGIYQFPLCVTLGLPHGFCLYAGPVFTAGSAHSLGTDRKLSAPIFPGTFGALWQSPSFRADKSEVSFIQDINWTVFSGAGNTRLDFTESAASGLRFSTGIRVTILAKDLFN</sequence>
<evidence type="ECO:0000313" key="9">
    <source>
        <dbReference type="Proteomes" id="UP000014541"/>
    </source>
</evidence>
<keyword evidence="3" id="KW-0378">Hydrolase</keyword>
<dbReference type="GO" id="GO:0008234">
    <property type="term" value="F:cysteine-type peptidase activity"/>
    <property type="evidence" value="ECO:0007669"/>
    <property type="project" value="UniProtKB-KW"/>
</dbReference>
<dbReference type="STRING" id="1125699.HMPREF9194_00194"/>
<reference evidence="8 9" key="1">
    <citation type="submission" date="2013-04" db="EMBL/GenBank/DDBJ databases">
        <title>The Genome Sequence of Treponema maltophilum ATCC 51939.</title>
        <authorList>
            <consortium name="The Broad Institute Genomics Platform"/>
            <person name="Earl A."/>
            <person name="Ward D."/>
            <person name="Feldgarden M."/>
            <person name="Gevers D."/>
            <person name="Leonetti C."/>
            <person name="Blanton J.M."/>
            <person name="Dewhirst F.E."/>
            <person name="Izard J."/>
            <person name="Walker B."/>
            <person name="Young S."/>
            <person name="Zeng Q."/>
            <person name="Gargeya S."/>
            <person name="Fitzgerald M."/>
            <person name="Haas B."/>
            <person name="Abouelleil A."/>
            <person name="Allen A.W."/>
            <person name="Alvarado L."/>
            <person name="Arachchi H.M."/>
            <person name="Berlin A.M."/>
            <person name="Chapman S.B."/>
            <person name="Gainer-Dewar J."/>
            <person name="Goldberg J."/>
            <person name="Griggs A."/>
            <person name="Gujja S."/>
            <person name="Hansen M."/>
            <person name="Howarth C."/>
            <person name="Imamovic A."/>
            <person name="Ireland A."/>
            <person name="Larimer J."/>
            <person name="McCowan C."/>
            <person name="Murphy C."/>
            <person name="Pearson M."/>
            <person name="Poon T.W."/>
            <person name="Priest M."/>
            <person name="Roberts A."/>
            <person name="Saif S."/>
            <person name="Shea T."/>
            <person name="Sisk P."/>
            <person name="Sykes S."/>
            <person name="Wortman J."/>
            <person name="Nusbaum C."/>
            <person name="Birren B."/>
        </authorList>
    </citation>
    <scope>NUCLEOTIDE SEQUENCE [LARGE SCALE GENOMIC DNA]</scope>
    <source>
        <strain evidence="8 9">ATCC 51939</strain>
    </source>
</reference>
<name>S3L5Y3_TREMA</name>
<dbReference type="InterPro" id="IPR000064">
    <property type="entry name" value="NLP_P60_dom"/>
</dbReference>
<comment type="similarity">
    <text evidence="1">Belongs to the peptidase C40 family.</text>
</comment>
<dbReference type="HOGENOM" id="CLU_752142_0_0_12"/>
<evidence type="ECO:0000256" key="6">
    <source>
        <dbReference type="SAM" id="SignalP"/>
    </source>
</evidence>
<feature type="compositionally biased region" description="Basic and acidic residues" evidence="5">
    <location>
        <begin position="181"/>
        <end position="201"/>
    </location>
</feature>
<feature type="region of interest" description="Disordered" evidence="5">
    <location>
        <begin position="159"/>
        <end position="207"/>
    </location>
</feature>
<dbReference type="Gene3D" id="3.90.1720.10">
    <property type="entry name" value="endopeptidase domain like (from Nostoc punctiforme)"/>
    <property type="match status" value="1"/>
</dbReference>
<dbReference type="Pfam" id="PF00877">
    <property type="entry name" value="NLPC_P60"/>
    <property type="match status" value="1"/>
</dbReference>
<dbReference type="AlphaFoldDB" id="S3L5Y3"/>
<dbReference type="OrthoDB" id="9813368at2"/>
<evidence type="ECO:0000256" key="4">
    <source>
        <dbReference type="ARBA" id="ARBA00022807"/>
    </source>
</evidence>
<feature type="domain" description="NlpC/P60" evidence="7">
    <location>
        <begin position="34"/>
        <end position="159"/>
    </location>
</feature>
<keyword evidence="6" id="KW-0732">Signal</keyword>
<dbReference type="PATRIC" id="fig|1125699.3.peg.195"/>
<dbReference type="RefSeq" id="WP_016524496.1">
    <property type="nucleotide sequence ID" value="NZ_KE332518.1"/>
</dbReference>
<dbReference type="PANTHER" id="PTHR47053">
    <property type="entry name" value="MUREIN DD-ENDOPEPTIDASE MEPH-RELATED"/>
    <property type="match status" value="1"/>
</dbReference>
<dbReference type="InterPro" id="IPR038765">
    <property type="entry name" value="Papain-like_cys_pep_sf"/>
</dbReference>
<dbReference type="EMBL" id="ATFF01000002">
    <property type="protein sequence ID" value="EPF32199.1"/>
    <property type="molecule type" value="Genomic_DNA"/>
</dbReference>
<feature type="signal peptide" evidence="6">
    <location>
        <begin position="1"/>
        <end position="23"/>
    </location>
</feature>
<dbReference type="SUPFAM" id="SSF54001">
    <property type="entry name" value="Cysteine proteinases"/>
    <property type="match status" value="1"/>
</dbReference>
<evidence type="ECO:0000256" key="5">
    <source>
        <dbReference type="SAM" id="MobiDB-lite"/>
    </source>
</evidence>
<dbReference type="InterPro" id="IPR051202">
    <property type="entry name" value="Peptidase_C40"/>
</dbReference>
<evidence type="ECO:0000313" key="8">
    <source>
        <dbReference type="EMBL" id="EPF32199.1"/>
    </source>
</evidence>
<protein>
    <recommendedName>
        <fullName evidence="7">NlpC/P60 domain-containing protein</fullName>
    </recommendedName>
</protein>
<feature type="chain" id="PRO_5004523123" description="NlpC/P60 domain-containing protein" evidence="6">
    <location>
        <begin position="24"/>
        <end position="385"/>
    </location>
</feature>
<accession>S3L5Y3</accession>
<comment type="caution">
    <text evidence="8">The sequence shown here is derived from an EMBL/GenBank/DDBJ whole genome shotgun (WGS) entry which is preliminary data.</text>
</comment>
<evidence type="ECO:0000256" key="2">
    <source>
        <dbReference type="ARBA" id="ARBA00022670"/>
    </source>
</evidence>